<dbReference type="Proteomes" id="UP001501570">
    <property type="component" value="Unassembled WGS sequence"/>
</dbReference>
<keyword evidence="3 7" id="KW-0812">Transmembrane</keyword>
<proteinExistence type="predicted"/>
<sequence>MSVPDGNPPTEGERDRGRAGYSGSAEIVEHDGRPSRRAMFKLIGPGLVSGAAATDPTTVATLVVVGATTTYGLAWLTLLTFPVLAVVQTLATRVGFLARRDLQQVVTDRYGRWPTLLLLVSILSVDVVTVAADLEGGAAALGLLTGAGWRWFVAPLAAVLLALMFINGYDEIQRVLKYVLLCLLAYGVAALLAHPHWGAVGRGTLVPHLRSGPHYVAGALAILGTTVTAYTYLWQTLQQVEQPAARPWLRMRQVDAVSGTVLAVAVFWFILVASGATLGVGHEHVTSAETAAAALRPVAGEFASALFGIGLLASAVIAVPVITASAAYAVAAVFEWPRGLSSKPGRASSFYAVLGGVMAAGVGLGLAGINPIELLFTASLVAGVATPVGLVLLVMVAGDASLLGGVRTARWLLGAGWAVAVLVAALAVAFLAQQAKLID</sequence>
<comment type="caution">
    <text evidence="8">The sequence shown here is derived from an EMBL/GenBank/DDBJ whole genome shotgun (WGS) entry which is preliminary data.</text>
</comment>
<feature type="transmembrane region" description="Helical" evidence="7">
    <location>
        <begin position="305"/>
        <end position="330"/>
    </location>
</feature>
<dbReference type="EMBL" id="BAABJQ010000005">
    <property type="protein sequence ID" value="GAA5183689.1"/>
    <property type="molecule type" value="Genomic_DNA"/>
</dbReference>
<feature type="transmembrane region" description="Helical" evidence="7">
    <location>
        <begin position="175"/>
        <end position="194"/>
    </location>
</feature>
<keyword evidence="9" id="KW-1185">Reference proteome</keyword>
<evidence type="ECO:0000256" key="6">
    <source>
        <dbReference type="SAM" id="MobiDB-lite"/>
    </source>
</evidence>
<protein>
    <submittedName>
        <fullName evidence="8">Nramp family divalent metal transporter</fullName>
    </submittedName>
</protein>
<comment type="subcellular location">
    <subcellularLocation>
        <location evidence="1">Membrane</location>
        <topology evidence="1">Multi-pass membrane protein</topology>
    </subcellularLocation>
</comment>
<evidence type="ECO:0000256" key="2">
    <source>
        <dbReference type="ARBA" id="ARBA00022448"/>
    </source>
</evidence>
<feature type="transmembrane region" description="Helical" evidence="7">
    <location>
        <begin position="138"/>
        <end position="163"/>
    </location>
</feature>
<feature type="transmembrane region" description="Helical" evidence="7">
    <location>
        <begin position="350"/>
        <end position="369"/>
    </location>
</feature>
<evidence type="ECO:0000256" key="3">
    <source>
        <dbReference type="ARBA" id="ARBA00022692"/>
    </source>
</evidence>
<keyword evidence="5 7" id="KW-0472">Membrane</keyword>
<dbReference type="PANTHER" id="PTHR11706">
    <property type="entry name" value="SOLUTE CARRIER PROTEIN FAMILY 11 MEMBER"/>
    <property type="match status" value="1"/>
</dbReference>
<feature type="transmembrane region" description="Helical" evidence="7">
    <location>
        <begin position="113"/>
        <end position="132"/>
    </location>
</feature>
<dbReference type="PANTHER" id="PTHR11706:SF33">
    <property type="entry name" value="NATURAL RESISTANCE-ASSOCIATED MACROPHAGE PROTEIN 2"/>
    <property type="match status" value="1"/>
</dbReference>
<evidence type="ECO:0000256" key="5">
    <source>
        <dbReference type="ARBA" id="ARBA00023136"/>
    </source>
</evidence>
<evidence type="ECO:0000256" key="7">
    <source>
        <dbReference type="SAM" id="Phobius"/>
    </source>
</evidence>
<keyword evidence="2" id="KW-0813">Transport</keyword>
<organism evidence="8 9">
    <name type="scientific">Rugosimonospora acidiphila</name>
    <dbReference type="NCBI Taxonomy" id="556531"/>
    <lineage>
        <taxon>Bacteria</taxon>
        <taxon>Bacillati</taxon>
        <taxon>Actinomycetota</taxon>
        <taxon>Actinomycetes</taxon>
        <taxon>Micromonosporales</taxon>
        <taxon>Micromonosporaceae</taxon>
        <taxon>Rugosimonospora</taxon>
    </lineage>
</organism>
<feature type="transmembrane region" description="Helical" evidence="7">
    <location>
        <begin position="409"/>
        <end position="432"/>
    </location>
</feature>
<reference evidence="9" key="1">
    <citation type="journal article" date="2019" name="Int. J. Syst. Evol. Microbiol.">
        <title>The Global Catalogue of Microorganisms (GCM) 10K type strain sequencing project: providing services to taxonomists for standard genome sequencing and annotation.</title>
        <authorList>
            <consortium name="The Broad Institute Genomics Platform"/>
            <consortium name="The Broad Institute Genome Sequencing Center for Infectious Disease"/>
            <person name="Wu L."/>
            <person name="Ma J."/>
        </authorList>
    </citation>
    <scope>NUCLEOTIDE SEQUENCE [LARGE SCALE GENOMIC DNA]</scope>
    <source>
        <strain evidence="9">JCM 18304</strain>
    </source>
</reference>
<name>A0ABP9RRQ6_9ACTN</name>
<feature type="transmembrane region" description="Helical" evidence="7">
    <location>
        <begin position="254"/>
        <end position="276"/>
    </location>
</feature>
<accession>A0ABP9RRQ6</accession>
<evidence type="ECO:0000256" key="1">
    <source>
        <dbReference type="ARBA" id="ARBA00004141"/>
    </source>
</evidence>
<feature type="transmembrane region" description="Helical" evidence="7">
    <location>
        <begin position="42"/>
        <end position="67"/>
    </location>
</feature>
<feature type="region of interest" description="Disordered" evidence="6">
    <location>
        <begin position="1"/>
        <end position="22"/>
    </location>
</feature>
<feature type="transmembrane region" description="Helical" evidence="7">
    <location>
        <begin position="214"/>
        <end position="233"/>
    </location>
</feature>
<dbReference type="InterPro" id="IPR001046">
    <property type="entry name" value="NRAMP_fam"/>
</dbReference>
<dbReference type="Pfam" id="PF01566">
    <property type="entry name" value="Nramp"/>
    <property type="match status" value="1"/>
</dbReference>
<feature type="transmembrane region" description="Helical" evidence="7">
    <location>
        <begin position="375"/>
        <end position="397"/>
    </location>
</feature>
<evidence type="ECO:0000313" key="9">
    <source>
        <dbReference type="Proteomes" id="UP001501570"/>
    </source>
</evidence>
<evidence type="ECO:0000256" key="4">
    <source>
        <dbReference type="ARBA" id="ARBA00022989"/>
    </source>
</evidence>
<keyword evidence="4 7" id="KW-1133">Transmembrane helix</keyword>
<dbReference type="RefSeq" id="WP_345628813.1">
    <property type="nucleotide sequence ID" value="NZ_BAABJQ010000005.1"/>
</dbReference>
<feature type="transmembrane region" description="Helical" evidence="7">
    <location>
        <begin position="73"/>
        <end position="92"/>
    </location>
</feature>
<evidence type="ECO:0000313" key="8">
    <source>
        <dbReference type="EMBL" id="GAA5183689.1"/>
    </source>
</evidence>
<gene>
    <name evidence="8" type="ORF">GCM10023322_23560</name>
</gene>